<protein>
    <submittedName>
        <fullName evidence="1">Uncharacterized protein</fullName>
    </submittedName>
</protein>
<gene>
    <name evidence="1" type="ORF">PV327_009148</name>
</gene>
<organism evidence="1 2">
    <name type="scientific">Microctonus hyperodae</name>
    <name type="common">Parasitoid wasp</name>
    <dbReference type="NCBI Taxonomy" id="165561"/>
    <lineage>
        <taxon>Eukaryota</taxon>
        <taxon>Metazoa</taxon>
        <taxon>Ecdysozoa</taxon>
        <taxon>Arthropoda</taxon>
        <taxon>Hexapoda</taxon>
        <taxon>Insecta</taxon>
        <taxon>Pterygota</taxon>
        <taxon>Neoptera</taxon>
        <taxon>Endopterygota</taxon>
        <taxon>Hymenoptera</taxon>
        <taxon>Apocrita</taxon>
        <taxon>Ichneumonoidea</taxon>
        <taxon>Braconidae</taxon>
        <taxon>Euphorinae</taxon>
        <taxon>Microctonus</taxon>
    </lineage>
</organism>
<reference evidence="1" key="1">
    <citation type="journal article" date="2023" name="bioRxiv">
        <title>Scaffold-level genome assemblies of two parasitoid biocontrol wasps reveal the parthenogenesis mechanism and an associated novel virus.</title>
        <authorList>
            <person name="Inwood S."/>
            <person name="Skelly J."/>
            <person name="Guhlin J."/>
            <person name="Harrop T."/>
            <person name="Goldson S."/>
            <person name="Dearden P."/>
        </authorList>
    </citation>
    <scope>NUCLEOTIDE SEQUENCE</scope>
    <source>
        <strain evidence="1">Lincoln</strain>
        <tissue evidence="1">Whole body</tissue>
    </source>
</reference>
<dbReference type="Proteomes" id="UP001168972">
    <property type="component" value="Unassembled WGS sequence"/>
</dbReference>
<accession>A0AA39FT62</accession>
<evidence type="ECO:0000313" key="1">
    <source>
        <dbReference type="EMBL" id="KAK0175397.1"/>
    </source>
</evidence>
<comment type="caution">
    <text evidence="1">The sequence shown here is derived from an EMBL/GenBank/DDBJ whole genome shotgun (WGS) entry which is preliminary data.</text>
</comment>
<sequence length="107" mass="12026">MRCRLRDPSCGVYNGEKGPNENILTGGRGEDRWSMFSPSTPNVASARIKRLGGLLIAWYDILLSFNGIQHISNSKIVHLHEKKKETAYSFQQIGRSSPKCYTAVLEQ</sequence>
<reference evidence="1" key="2">
    <citation type="submission" date="2023-03" db="EMBL/GenBank/DDBJ databases">
        <authorList>
            <person name="Inwood S.N."/>
            <person name="Skelly J.G."/>
            <person name="Guhlin J."/>
            <person name="Harrop T.W.R."/>
            <person name="Goldson S.G."/>
            <person name="Dearden P.K."/>
        </authorList>
    </citation>
    <scope>NUCLEOTIDE SEQUENCE</scope>
    <source>
        <strain evidence="1">Lincoln</strain>
        <tissue evidence="1">Whole body</tissue>
    </source>
</reference>
<evidence type="ECO:0000313" key="2">
    <source>
        <dbReference type="Proteomes" id="UP001168972"/>
    </source>
</evidence>
<dbReference type="EMBL" id="JAQQBR010000005">
    <property type="protein sequence ID" value="KAK0175397.1"/>
    <property type="molecule type" value="Genomic_DNA"/>
</dbReference>
<name>A0AA39FT62_MICHY</name>
<dbReference type="AlphaFoldDB" id="A0AA39FT62"/>
<keyword evidence="2" id="KW-1185">Reference proteome</keyword>
<proteinExistence type="predicted"/>